<evidence type="ECO:0000259" key="3">
    <source>
        <dbReference type="Pfam" id="PF20152"/>
    </source>
</evidence>
<evidence type="ECO:0000256" key="2">
    <source>
        <dbReference type="SAM" id="Phobius"/>
    </source>
</evidence>
<dbReference type="VEuPathDB" id="FungiDB:BD410DRAFT_902340"/>
<dbReference type="EMBL" id="ML170258">
    <property type="protein sequence ID" value="TDL15906.1"/>
    <property type="molecule type" value="Genomic_DNA"/>
</dbReference>
<accession>A0A4Y7PLH3</accession>
<sequence length="293" mass="33107">MTLGDTFGAAFIGLVISAILYGLTVLQTYHYYRTYPRDSKNMKWFVGIMWAGDTVHLILCTWCIYWYLVSNFGNYANLGIPHWTMDLQTDANWVVGCGVQMFFARRLSVIHGSLGIYFTTQAFILKSFAKYKSLTWVTCVGLGSAAAADILIAVSLCYFLHKSRTGFARTDTVITMLMVYAINTGLLTSIFATLSVIFYAAMPGNFVWISFFWSLGRLYINSFLATLNSREMLWEAVLPTDGTFVQLSQTRSDGSNAYRYPTEPKRPIPSLNVTVETTKQQRADYSPTVRPRQ</sequence>
<feature type="transmembrane region" description="Helical" evidence="2">
    <location>
        <begin position="206"/>
        <end position="227"/>
    </location>
</feature>
<feature type="compositionally biased region" description="Polar residues" evidence="1">
    <location>
        <begin position="271"/>
        <end position="280"/>
    </location>
</feature>
<feature type="domain" description="DUF6534" evidence="3">
    <location>
        <begin position="145"/>
        <end position="231"/>
    </location>
</feature>
<feature type="transmembrane region" description="Helical" evidence="2">
    <location>
        <begin position="44"/>
        <end position="68"/>
    </location>
</feature>
<dbReference type="InterPro" id="IPR045339">
    <property type="entry name" value="DUF6534"/>
</dbReference>
<name>A0A4Y7PLH3_9AGAM</name>
<dbReference type="Pfam" id="PF20152">
    <property type="entry name" value="DUF6534"/>
    <property type="match status" value="1"/>
</dbReference>
<reference evidence="4 5" key="1">
    <citation type="submission" date="2018-06" db="EMBL/GenBank/DDBJ databases">
        <title>A transcriptomic atlas of mushroom development highlights an independent origin of complex multicellularity.</title>
        <authorList>
            <consortium name="DOE Joint Genome Institute"/>
            <person name="Krizsan K."/>
            <person name="Almasi E."/>
            <person name="Merenyi Z."/>
            <person name="Sahu N."/>
            <person name="Viragh M."/>
            <person name="Koszo T."/>
            <person name="Mondo S."/>
            <person name="Kiss B."/>
            <person name="Balint B."/>
            <person name="Kues U."/>
            <person name="Barry K."/>
            <person name="Hegedus J.C."/>
            <person name="Henrissat B."/>
            <person name="Johnson J."/>
            <person name="Lipzen A."/>
            <person name="Ohm R."/>
            <person name="Nagy I."/>
            <person name="Pangilinan J."/>
            <person name="Yan J."/>
            <person name="Xiong Y."/>
            <person name="Grigoriev I.V."/>
            <person name="Hibbett D.S."/>
            <person name="Nagy L.G."/>
        </authorList>
    </citation>
    <scope>NUCLEOTIDE SEQUENCE [LARGE SCALE GENOMIC DNA]</scope>
    <source>
        <strain evidence="4 5">SZMC22713</strain>
    </source>
</reference>
<keyword evidence="2" id="KW-1133">Transmembrane helix</keyword>
<dbReference type="PANTHER" id="PTHR40465:SF1">
    <property type="entry name" value="DUF6534 DOMAIN-CONTAINING PROTEIN"/>
    <property type="match status" value="1"/>
</dbReference>
<keyword evidence="5" id="KW-1185">Reference proteome</keyword>
<organism evidence="4 5">
    <name type="scientific">Rickenella mellea</name>
    <dbReference type="NCBI Taxonomy" id="50990"/>
    <lineage>
        <taxon>Eukaryota</taxon>
        <taxon>Fungi</taxon>
        <taxon>Dikarya</taxon>
        <taxon>Basidiomycota</taxon>
        <taxon>Agaricomycotina</taxon>
        <taxon>Agaricomycetes</taxon>
        <taxon>Hymenochaetales</taxon>
        <taxon>Rickenellaceae</taxon>
        <taxon>Rickenella</taxon>
    </lineage>
</organism>
<evidence type="ECO:0000313" key="4">
    <source>
        <dbReference type="EMBL" id="TDL15906.1"/>
    </source>
</evidence>
<evidence type="ECO:0000256" key="1">
    <source>
        <dbReference type="SAM" id="MobiDB-lite"/>
    </source>
</evidence>
<keyword evidence="2" id="KW-0472">Membrane</keyword>
<proteinExistence type="predicted"/>
<feature type="transmembrane region" description="Helical" evidence="2">
    <location>
        <begin position="173"/>
        <end position="200"/>
    </location>
</feature>
<evidence type="ECO:0000313" key="5">
    <source>
        <dbReference type="Proteomes" id="UP000294933"/>
    </source>
</evidence>
<feature type="transmembrane region" description="Helical" evidence="2">
    <location>
        <begin position="6"/>
        <end position="32"/>
    </location>
</feature>
<protein>
    <recommendedName>
        <fullName evidence="3">DUF6534 domain-containing protein</fullName>
    </recommendedName>
</protein>
<gene>
    <name evidence="4" type="ORF">BD410DRAFT_902340</name>
</gene>
<dbReference type="PANTHER" id="PTHR40465">
    <property type="entry name" value="CHROMOSOME 1, WHOLE GENOME SHOTGUN SEQUENCE"/>
    <property type="match status" value="1"/>
</dbReference>
<dbReference type="OrthoDB" id="2738831at2759"/>
<dbReference type="Proteomes" id="UP000294933">
    <property type="component" value="Unassembled WGS sequence"/>
</dbReference>
<feature type="region of interest" description="Disordered" evidence="1">
    <location>
        <begin position="255"/>
        <end position="293"/>
    </location>
</feature>
<dbReference type="AlphaFoldDB" id="A0A4Y7PLH3"/>
<dbReference type="STRING" id="50990.A0A4Y7PLH3"/>
<keyword evidence="2" id="KW-0812">Transmembrane</keyword>
<feature type="transmembrane region" description="Helical" evidence="2">
    <location>
        <begin position="134"/>
        <end position="161"/>
    </location>
</feature>